<dbReference type="InterPro" id="IPR051908">
    <property type="entry name" value="Ribosomal_N-acetyltransferase"/>
</dbReference>
<protein>
    <submittedName>
        <fullName evidence="2">GCN5-related N-acetyltransferase</fullName>
    </submittedName>
</protein>
<dbReference type="STRING" id="471856.Jden_1697"/>
<evidence type="ECO:0000313" key="3">
    <source>
        <dbReference type="Proteomes" id="UP000000628"/>
    </source>
</evidence>
<dbReference type="KEGG" id="jde:Jden_1697"/>
<reference evidence="2 3" key="1">
    <citation type="journal article" date="2009" name="Stand. Genomic Sci.">
        <title>Complete genome sequence of Jonesia denitrificans type strain (Prevot 55134).</title>
        <authorList>
            <person name="Pukall R."/>
            <person name="Gehrich-Schroter G."/>
            <person name="Lapidus A."/>
            <person name="Nolan M."/>
            <person name="Glavina Del Rio T."/>
            <person name="Lucas S."/>
            <person name="Chen F."/>
            <person name="Tice H."/>
            <person name="Pitluck S."/>
            <person name="Cheng J.F."/>
            <person name="Copeland A."/>
            <person name="Saunders E."/>
            <person name="Brettin T."/>
            <person name="Detter J.C."/>
            <person name="Bruce D."/>
            <person name="Goodwin L."/>
            <person name="Pati A."/>
            <person name="Ivanova N."/>
            <person name="Mavromatis K."/>
            <person name="Ovchinnikova G."/>
            <person name="Chen A."/>
            <person name="Palaniappan K."/>
            <person name="Land M."/>
            <person name="Hauser L."/>
            <person name="Chang Y.J."/>
            <person name="Jeffries C.D."/>
            <person name="Chain P."/>
            <person name="Goker M."/>
            <person name="Bristow J."/>
            <person name="Eisen J.A."/>
            <person name="Markowitz V."/>
            <person name="Hugenholtz P."/>
            <person name="Kyrpides N.C."/>
            <person name="Klenk H.P."/>
            <person name="Han C."/>
        </authorList>
    </citation>
    <scope>NUCLEOTIDE SEQUENCE [LARGE SCALE GENOMIC DNA]</scope>
    <source>
        <strain evidence="3">ATCC 14870 / DSM 20603 / BCRC 15368 / CIP 55.134 / JCM 11481 / NBRC 15587 / NCTC 10816 / Prevot 55134</strain>
    </source>
</reference>
<dbReference type="GO" id="GO:1990189">
    <property type="term" value="F:protein N-terminal-serine acetyltransferase activity"/>
    <property type="evidence" value="ECO:0007669"/>
    <property type="project" value="TreeGrafter"/>
</dbReference>
<dbReference type="PANTHER" id="PTHR43441">
    <property type="entry name" value="RIBOSOMAL-PROTEIN-SERINE ACETYLTRANSFERASE"/>
    <property type="match status" value="1"/>
</dbReference>
<accession>C7QYV4</accession>
<evidence type="ECO:0000313" key="2">
    <source>
        <dbReference type="EMBL" id="ACV09343.1"/>
    </source>
</evidence>
<proteinExistence type="predicted"/>
<dbReference type="EMBL" id="CP001706">
    <property type="protein sequence ID" value="ACV09343.1"/>
    <property type="molecule type" value="Genomic_DNA"/>
</dbReference>
<keyword evidence="2" id="KW-0808">Transferase</keyword>
<feature type="domain" description="N-acetyltransferase" evidence="1">
    <location>
        <begin position="21"/>
        <end position="180"/>
    </location>
</feature>
<name>C7QYV4_JONDD</name>
<dbReference type="Proteomes" id="UP000000628">
    <property type="component" value="Chromosome"/>
</dbReference>
<dbReference type="AlphaFoldDB" id="C7QYV4"/>
<dbReference type="Gene3D" id="3.40.630.30">
    <property type="match status" value="1"/>
</dbReference>
<evidence type="ECO:0000259" key="1">
    <source>
        <dbReference type="PROSITE" id="PS51186"/>
    </source>
</evidence>
<dbReference type="InterPro" id="IPR000182">
    <property type="entry name" value="GNAT_dom"/>
</dbReference>
<sequence>MSEVICGEFPECVPRLRGDGFVLRAHGPGDLERIVEQCQDPLAQRFVPLPSPYTHSTAHDFLTGYVAGGWNRREHAEFAIADVSDTYLGSMSLKARDHDRYEIGYLLHPDARGRGLATAAARVALRWAFTELGAQVVLWRAVGGNEVSLRVAQKLGFECTSLLPGWFYTQGEYVDEVGGTLTRARFEAQWGL</sequence>
<dbReference type="PROSITE" id="PS51186">
    <property type="entry name" value="GNAT"/>
    <property type="match status" value="1"/>
</dbReference>
<dbReference type="eggNOG" id="COG1670">
    <property type="taxonomic scope" value="Bacteria"/>
</dbReference>
<dbReference type="GO" id="GO:0005737">
    <property type="term" value="C:cytoplasm"/>
    <property type="evidence" value="ECO:0007669"/>
    <property type="project" value="TreeGrafter"/>
</dbReference>
<gene>
    <name evidence="2" type="ordered locus">Jden_1697</name>
</gene>
<organism evidence="2 3">
    <name type="scientific">Jonesia denitrificans (strain ATCC 14870 / DSM 20603 / BCRC 15368 / CIP 55.134 / JCM 11481 / NBRC 15587 / NCTC 10816 / Prevot 55134)</name>
    <name type="common">Listeria denitrificans</name>
    <dbReference type="NCBI Taxonomy" id="471856"/>
    <lineage>
        <taxon>Bacteria</taxon>
        <taxon>Bacillati</taxon>
        <taxon>Actinomycetota</taxon>
        <taxon>Actinomycetes</taxon>
        <taxon>Micrococcales</taxon>
        <taxon>Jonesiaceae</taxon>
        <taxon>Jonesia</taxon>
    </lineage>
</organism>
<dbReference type="InterPro" id="IPR016181">
    <property type="entry name" value="Acyl_CoA_acyltransferase"/>
</dbReference>
<dbReference type="GO" id="GO:0008999">
    <property type="term" value="F:protein-N-terminal-alanine acetyltransferase activity"/>
    <property type="evidence" value="ECO:0007669"/>
    <property type="project" value="TreeGrafter"/>
</dbReference>
<keyword evidence="3" id="KW-1185">Reference proteome</keyword>
<dbReference type="Pfam" id="PF13302">
    <property type="entry name" value="Acetyltransf_3"/>
    <property type="match status" value="1"/>
</dbReference>
<dbReference type="SUPFAM" id="SSF55729">
    <property type="entry name" value="Acyl-CoA N-acyltransferases (Nat)"/>
    <property type="match status" value="1"/>
</dbReference>
<dbReference type="PANTHER" id="PTHR43441:SF10">
    <property type="entry name" value="ACETYLTRANSFERASE"/>
    <property type="match status" value="1"/>
</dbReference>
<dbReference type="CDD" id="cd04301">
    <property type="entry name" value="NAT_SF"/>
    <property type="match status" value="1"/>
</dbReference>
<dbReference type="HOGENOM" id="CLU_013985_3_4_11"/>